<dbReference type="EMBL" id="VUNR01000001">
    <property type="protein sequence ID" value="MSU07394.1"/>
    <property type="molecule type" value="Genomic_DNA"/>
</dbReference>
<gene>
    <name evidence="4" type="ORF">FYJ84_00045</name>
</gene>
<evidence type="ECO:0000256" key="2">
    <source>
        <dbReference type="PROSITE-ProRule" id="PRU00335"/>
    </source>
</evidence>
<dbReference type="AlphaFoldDB" id="A0A6I2UCL1"/>
<sequence length="219" mass="25271">MAAVTGTAAEKDFIMRRQSEDKKKAIFEAAIALIADGGLAGISMSKLAKKSGVPQATMYVYFSSKEQLLREVYEYTEKFICHYLAEGLDMDQPVKECFREYYRRLIKLGQEHSDKFLVHEQFLASMQSQQLALEQVYVFYEPLYEFVYRGQREGLIKPVAPIAILSYFSMPLTGLLFGDMIWGNHPQPDWYEVFFRMSWEAVSISQNEDGFWSGGKEKE</sequence>
<dbReference type="InterPro" id="IPR009057">
    <property type="entry name" value="Homeodomain-like_sf"/>
</dbReference>
<dbReference type="GO" id="GO:0003677">
    <property type="term" value="F:DNA binding"/>
    <property type="evidence" value="ECO:0007669"/>
    <property type="project" value="UniProtKB-UniRule"/>
</dbReference>
<feature type="domain" description="HTH tetR-type" evidence="3">
    <location>
        <begin position="20"/>
        <end position="80"/>
    </location>
</feature>
<comment type="caution">
    <text evidence="4">The sequence shown here is derived from an EMBL/GenBank/DDBJ whole genome shotgun (WGS) entry which is preliminary data.</text>
</comment>
<feature type="DNA-binding region" description="H-T-H motif" evidence="2">
    <location>
        <begin position="43"/>
        <end position="62"/>
    </location>
</feature>
<dbReference type="PANTHER" id="PTHR43479">
    <property type="entry name" value="ACREF/ENVCD OPERON REPRESSOR-RELATED"/>
    <property type="match status" value="1"/>
</dbReference>
<reference evidence="4 5" key="1">
    <citation type="submission" date="2019-08" db="EMBL/GenBank/DDBJ databases">
        <title>In-depth cultivation of the pig gut microbiome towards novel bacterial diversity and tailored functional studies.</title>
        <authorList>
            <person name="Wylensek D."/>
            <person name="Hitch T.C.A."/>
            <person name="Clavel T."/>
        </authorList>
    </citation>
    <scope>NUCLEOTIDE SEQUENCE [LARGE SCALE GENOMIC DNA]</scope>
    <source>
        <strain evidence="4 5">WCA-693-APC-5D-A</strain>
    </source>
</reference>
<protein>
    <submittedName>
        <fullName evidence="4">TetR/AcrR family transcriptional regulator</fullName>
    </submittedName>
</protein>
<evidence type="ECO:0000259" key="3">
    <source>
        <dbReference type="PROSITE" id="PS50977"/>
    </source>
</evidence>
<name>A0A6I2UCL1_9FIRM</name>
<keyword evidence="5" id="KW-1185">Reference proteome</keyword>
<organism evidence="4 5">
    <name type="scientific">Anaerovibrio slackiae</name>
    <dbReference type="NCBI Taxonomy" id="2652309"/>
    <lineage>
        <taxon>Bacteria</taxon>
        <taxon>Bacillati</taxon>
        <taxon>Bacillota</taxon>
        <taxon>Negativicutes</taxon>
        <taxon>Selenomonadales</taxon>
        <taxon>Selenomonadaceae</taxon>
        <taxon>Anaerovibrio</taxon>
    </lineage>
</organism>
<evidence type="ECO:0000256" key="1">
    <source>
        <dbReference type="ARBA" id="ARBA00023125"/>
    </source>
</evidence>
<dbReference type="GeneID" id="96777299"/>
<dbReference type="InterPro" id="IPR001647">
    <property type="entry name" value="HTH_TetR"/>
</dbReference>
<dbReference type="RefSeq" id="WP_154404904.1">
    <property type="nucleotide sequence ID" value="NZ_VUNR01000001.1"/>
</dbReference>
<proteinExistence type="predicted"/>
<dbReference type="PRINTS" id="PR00455">
    <property type="entry name" value="HTHTETR"/>
</dbReference>
<dbReference type="PROSITE" id="PS50977">
    <property type="entry name" value="HTH_TETR_2"/>
    <property type="match status" value="1"/>
</dbReference>
<keyword evidence="1 2" id="KW-0238">DNA-binding</keyword>
<dbReference type="Proteomes" id="UP000433181">
    <property type="component" value="Unassembled WGS sequence"/>
</dbReference>
<dbReference type="Gene3D" id="1.10.357.10">
    <property type="entry name" value="Tetracycline Repressor, domain 2"/>
    <property type="match status" value="1"/>
</dbReference>
<dbReference type="InterPro" id="IPR050624">
    <property type="entry name" value="HTH-type_Tx_Regulator"/>
</dbReference>
<accession>A0A6I2UCL1</accession>
<dbReference type="SUPFAM" id="SSF46689">
    <property type="entry name" value="Homeodomain-like"/>
    <property type="match status" value="1"/>
</dbReference>
<dbReference type="PANTHER" id="PTHR43479:SF11">
    <property type="entry name" value="ACREF_ENVCD OPERON REPRESSOR-RELATED"/>
    <property type="match status" value="1"/>
</dbReference>
<evidence type="ECO:0000313" key="4">
    <source>
        <dbReference type="EMBL" id="MSU07394.1"/>
    </source>
</evidence>
<dbReference type="Pfam" id="PF00440">
    <property type="entry name" value="TetR_N"/>
    <property type="match status" value="1"/>
</dbReference>
<evidence type="ECO:0000313" key="5">
    <source>
        <dbReference type="Proteomes" id="UP000433181"/>
    </source>
</evidence>